<dbReference type="Proteomes" id="UP001055153">
    <property type="component" value="Unassembled WGS sequence"/>
</dbReference>
<accession>A0ABQ4SCE8</accession>
<comment type="caution">
    <text evidence="1">The sequence shown here is derived from an EMBL/GenBank/DDBJ whole genome shotgun (WGS) entry which is preliminary data.</text>
</comment>
<reference evidence="1" key="2">
    <citation type="submission" date="2021-08" db="EMBL/GenBank/DDBJ databases">
        <authorList>
            <person name="Tani A."/>
            <person name="Ola A."/>
            <person name="Ogura Y."/>
            <person name="Katsura K."/>
            <person name="Hayashi T."/>
        </authorList>
    </citation>
    <scope>NUCLEOTIDE SEQUENCE</scope>
    <source>
        <strain evidence="1">DSM 17168</strain>
    </source>
</reference>
<dbReference type="RefSeq" id="WP_238235722.1">
    <property type="nucleotide sequence ID" value="NZ_BPQQ01000031.1"/>
</dbReference>
<proteinExistence type="predicted"/>
<protein>
    <submittedName>
        <fullName evidence="1">Uncharacterized protein</fullName>
    </submittedName>
</protein>
<dbReference type="EMBL" id="BPQQ01000031">
    <property type="protein sequence ID" value="GJE00912.1"/>
    <property type="molecule type" value="Genomic_DNA"/>
</dbReference>
<evidence type="ECO:0000313" key="2">
    <source>
        <dbReference type="Proteomes" id="UP001055153"/>
    </source>
</evidence>
<organism evidence="1 2">
    <name type="scientific">Methylobacterium isbiliense</name>
    <dbReference type="NCBI Taxonomy" id="315478"/>
    <lineage>
        <taxon>Bacteria</taxon>
        <taxon>Pseudomonadati</taxon>
        <taxon>Pseudomonadota</taxon>
        <taxon>Alphaproteobacteria</taxon>
        <taxon>Hyphomicrobiales</taxon>
        <taxon>Methylobacteriaceae</taxon>
        <taxon>Methylobacterium</taxon>
    </lineage>
</organism>
<reference evidence="1" key="1">
    <citation type="journal article" date="2021" name="Front. Microbiol.">
        <title>Comprehensive Comparative Genomics and Phenotyping of Methylobacterium Species.</title>
        <authorList>
            <person name="Alessa O."/>
            <person name="Ogura Y."/>
            <person name="Fujitani Y."/>
            <person name="Takami H."/>
            <person name="Hayashi T."/>
            <person name="Sahin N."/>
            <person name="Tani A."/>
        </authorList>
    </citation>
    <scope>NUCLEOTIDE SEQUENCE</scope>
    <source>
        <strain evidence="1">DSM 17168</strain>
    </source>
</reference>
<keyword evidence="2" id="KW-1185">Reference proteome</keyword>
<name>A0ABQ4SCE8_9HYPH</name>
<gene>
    <name evidence="1" type="ORF">GMJLKIPL_2839</name>
</gene>
<sequence length="166" mass="17514">MPSPVAMMKLPAARAEQMKTLARDLGVTATEALEILLNRAIKTGDIADVLPGFEVRRESGQIGLTLDGTSLPAINADIAHHIAEDLEHAGTAMKHGKGVPRWFGRNGYGGTDFMLVVGRVGTGVVVSLEEMEQGQAIGAGRKVQAAMTRGMAVDLARQIRNAATNA</sequence>
<evidence type="ECO:0000313" key="1">
    <source>
        <dbReference type="EMBL" id="GJE00912.1"/>
    </source>
</evidence>